<evidence type="ECO:0000313" key="1">
    <source>
        <dbReference type="EMBL" id="VFV29504.1"/>
    </source>
</evidence>
<protein>
    <submittedName>
        <fullName evidence="1">Uncharacterized protein</fullName>
    </submittedName>
</protein>
<dbReference type="AlphaFoldDB" id="A0A485NBB0"/>
<accession>A0A485NBB0</accession>
<name>A0A485NBB0_LYNPA</name>
<sequence length="147" mass="16938">MPLVYLCQKLFCPFDLWHLSRLQPPSPLCILASHGRCACLRDTEDKKEAHVARRALHAKQGLVFFKVQVPNIRGEKEWKLRRQVLVFTLLLTDKVFGIMEKTYETSEGTEAALGGHFRQGFQLTSLLQHGQWCNHLLALKERGRGRK</sequence>
<reference evidence="1 2" key="1">
    <citation type="submission" date="2019-01" db="EMBL/GenBank/DDBJ databases">
        <authorList>
            <person name="Alioto T."/>
            <person name="Alioto T."/>
        </authorList>
    </citation>
    <scope>NUCLEOTIDE SEQUENCE [LARGE SCALE GENOMIC DNA]</scope>
</reference>
<proteinExistence type="predicted"/>
<evidence type="ECO:0000313" key="2">
    <source>
        <dbReference type="Proteomes" id="UP000386466"/>
    </source>
</evidence>
<keyword evidence="2" id="KW-1185">Reference proteome</keyword>
<dbReference type="Proteomes" id="UP000386466">
    <property type="component" value="Unassembled WGS sequence"/>
</dbReference>
<dbReference type="EMBL" id="CAAGRJ010012862">
    <property type="protein sequence ID" value="VFV29504.1"/>
    <property type="molecule type" value="Genomic_DNA"/>
</dbReference>
<gene>
    <name evidence="1" type="ORF">LYPA_23C005704</name>
</gene>
<organism evidence="1 2">
    <name type="scientific">Lynx pardinus</name>
    <name type="common">Iberian lynx</name>
    <name type="synonym">Felis pardina</name>
    <dbReference type="NCBI Taxonomy" id="191816"/>
    <lineage>
        <taxon>Eukaryota</taxon>
        <taxon>Metazoa</taxon>
        <taxon>Chordata</taxon>
        <taxon>Craniata</taxon>
        <taxon>Vertebrata</taxon>
        <taxon>Euteleostomi</taxon>
        <taxon>Mammalia</taxon>
        <taxon>Eutheria</taxon>
        <taxon>Laurasiatheria</taxon>
        <taxon>Carnivora</taxon>
        <taxon>Feliformia</taxon>
        <taxon>Felidae</taxon>
        <taxon>Felinae</taxon>
        <taxon>Lynx</taxon>
    </lineage>
</organism>